<dbReference type="PANTHER" id="PTHR11078">
    <property type="entry name" value="N UTILIZATION SUBSTANCE PROTEIN B-RELATED"/>
    <property type="match status" value="1"/>
</dbReference>
<dbReference type="Gene3D" id="1.10.940.10">
    <property type="entry name" value="NusB-like"/>
    <property type="match status" value="1"/>
</dbReference>
<keyword evidence="2 6" id="KW-0889">Transcription antitermination</keyword>
<dbReference type="SUPFAM" id="SSF48013">
    <property type="entry name" value="NusB-like"/>
    <property type="match status" value="1"/>
</dbReference>
<keyword evidence="3 6" id="KW-0694">RNA-binding</keyword>
<keyword evidence="5 6" id="KW-0804">Transcription</keyword>
<dbReference type="Pfam" id="PF01029">
    <property type="entry name" value="NusB"/>
    <property type="match status" value="1"/>
</dbReference>
<dbReference type="GO" id="GO:0005829">
    <property type="term" value="C:cytosol"/>
    <property type="evidence" value="ECO:0007669"/>
    <property type="project" value="TreeGrafter"/>
</dbReference>
<dbReference type="InterPro" id="IPR011605">
    <property type="entry name" value="NusB_fam"/>
</dbReference>
<evidence type="ECO:0000256" key="1">
    <source>
        <dbReference type="ARBA" id="ARBA00005952"/>
    </source>
</evidence>
<dbReference type="GO" id="GO:0031564">
    <property type="term" value="P:transcription antitermination"/>
    <property type="evidence" value="ECO:0007669"/>
    <property type="project" value="UniProtKB-KW"/>
</dbReference>
<dbReference type="RefSeq" id="WP_069833637.1">
    <property type="nucleotide sequence ID" value="NZ_MDGQ01000003.1"/>
</dbReference>
<dbReference type="OrthoDB" id="9787568at2"/>
<dbReference type="GO" id="GO:0006353">
    <property type="term" value="P:DNA-templated transcription termination"/>
    <property type="evidence" value="ECO:0007669"/>
    <property type="project" value="UniProtKB-UniRule"/>
</dbReference>
<dbReference type="PANTHER" id="PTHR11078:SF3">
    <property type="entry name" value="ANTITERMINATION NUSB DOMAIN-CONTAINING PROTEIN"/>
    <property type="match status" value="1"/>
</dbReference>
<comment type="caution">
    <text evidence="8">The sequence shown here is derived from an EMBL/GenBank/DDBJ whole genome shotgun (WGS) entry which is preliminary data.</text>
</comment>
<dbReference type="InterPro" id="IPR035926">
    <property type="entry name" value="NusB-like_sf"/>
</dbReference>
<evidence type="ECO:0000313" key="9">
    <source>
        <dbReference type="Proteomes" id="UP000095552"/>
    </source>
</evidence>
<dbReference type="STRING" id="1563681.BFP71_01220"/>
<protein>
    <recommendedName>
        <fullName evidence="6">Transcription antitermination protein NusB</fullName>
    </recommendedName>
    <alternativeName>
        <fullName evidence="6">Antitermination factor NusB</fullName>
    </alternativeName>
</protein>
<comment type="function">
    <text evidence="6">Involved in transcription antitermination. Required for transcription of ribosomal RNA (rRNA) genes. Binds specifically to the boxA antiterminator sequence of the ribosomal RNA (rrn) operons.</text>
</comment>
<evidence type="ECO:0000256" key="4">
    <source>
        <dbReference type="ARBA" id="ARBA00023015"/>
    </source>
</evidence>
<evidence type="ECO:0000256" key="2">
    <source>
        <dbReference type="ARBA" id="ARBA00022814"/>
    </source>
</evidence>
<evidence type="ECO:0000256" key="3">
    <source>
        <dbReference type="ARBA" id="ARBA00022884"/>
    </source>
</evidence>
<keyword evidence="4 6" id="KW-0805">Transcription regulation</keyword>
<sequence length="392" mass="45502">MLNRRSLRVKAMQAMFAYSQCKEANYHIGLAEIDKIFEPDLNSMEVQDKELLKSNSNQAKAVLSEKVNGTPLPEALTISAEAQKAANAVHKEYLNNSKKDFTGLRKEMILDAESLVDRFLWVMSLLVSWSDLSKSEADKKQKISPEKILVGDYNLYQNKVLDFFRKSSKVKVGLVKKDITWEGEEDHLKSWYKDIIKRDESFNTYRRTANPSFEQDHQIIDHLIKQIIFKEEVILSYFEEKDIHWKENKAIVRSLVARSVRDVEADSDPKDFTLPDFSNNWEEDKEFFEKIFDTTIEHDQEYSKMIAAKTKNWEVDRLANTDQIILKMAISEMMNFRNIPVKVTINEYIELSKNYSTPKSKQFVNGILDVISGELKESGKMKKSGRGLLDNK</sequence>
<accession>A0A1E5T4P0</accession>
<evidence type="ECO:0000256" key="5">
    <source>
        <dbReference type="ARBA" id="ARBA00023163"/>
    </source>
</evidence>
<keyword evidence="9" id="KW-1185">Reference proteome</keyword>
<evidence type="ECO:0000259" key="7">
    <source>
        <dbReference type="Pfam" id="PF01029"/>
    </source>
</evidence>
<dbReference type="AlphaFoldDB" id="A0A1E5T4P0"/>
<dbReference type="HAMAP" id="MF_00073">
    <property type="entry name" value="NusB"/>
    <property type="match status" value="1"/>
</dbReference>
<dbReference type="Proteomes" id="UP000095552">
    <property type="component" value="Unassembled WGS sequence"/>
</dbReference>
<gene>
    <name evidence="6" type="primary">nusB</name>
    <name evidence="8" type="ORF">BFP71_01220</name>
</gene>
<dbReference type="GO" id="GO:0003723">
    <property type="term" value="F:RNA binding"/>
    <property type="evidence" value="ECO:0007669"/>
    <property type="project" value="UniProtKB-UniRule"/>
</dbReference>
<feature type="domain" description="NusB/RsmB/TIM44" evidence="7">
    <location>
        <begin position="253"/>
        <end position="370"/>
    </location>
</feature>
<evidence type="ECO:0000313" key="8">
    <source>
        <dbReference type="EMBL" id="OEK06326.1"/>
    </source>
</evidence>
<dbReference type="NCBIfam" id="TIGR01951">
    <property type="entry name" value="nusB"/>
    <property type="match status" value="1"/>
</dbReference>
<organism evidence="8 9">
    <name type="scientific">Roseivirga misakiensis</name>
    <dbReference type="NCBI Taxonomy" id="1563681"/>
    <lineage>
        <taxon>Bacteria</taxon>
        <taxon>Pseudomonadati</taxon>
        <taxon>Bacteroidota</taxon>
        <taxon>Cytophagia</taxon>
        <taxon>Cytophagales</taxon>
        <taxon>Roseivirgaceae</taxon>
        <taxon>Roseivirga</taxon>
    </lineage>
</organism>
<proteinExistence type="inferred from homology"/>
<dbReference type="InterPro" id="IPR006027">
    <property type="entry name" value="NusB_RsmB_TIM44"/>
</dbReference>
<evidence type="ECO:0000256" key="6">
    <source>
        <dbReference type="HAMAP-Rule" id="MF_00073"/>
    </source>
</evidence>
<name>A0A1E5T4P0_9BACT</name>
<reference evidence="8 9" key="1">
    <citation type="submission" date="2016-08" db="EMBL/GenBank/DDBJ databases">
        <title>Draft genome of Fabibacter sp. strain SK-8.</title>
        <authorList>
            <person name="Wong S.-K."/>
            <person name="Hamasaki K."/>
            <person name="Yoshizawa S."/>
        </authorList>
    </citation>
    <scope>NUCLEOTIDE SEQUENCE [LARGE SCALE GENOMIC DNA]</scope>
    <source>
        <strain evidence="8 9">SK-8</strain>
    </source>
</reference>
<comment type="similarity">
    <text evidence="1 6">Belongs to the NusB family.</text>
</comment>
<dbReference type="EMBL" id="MDGQ01000003">
    <property type="protein sequence ID" value="OEK06326.1"/>
    <property type="molecule type" value="Genomic_DNA"/>
</dbReference>